<sequence length="146" mass="16335">MRNTVINKITEYAEEDKNVFFVSGDAGYGVLDEYKKCFPNRYLNLGVAEQNMISFSAGLGLAGYNVFIYNIVPFVLYRCYEQVRNDICYQRLPVTLIGIGSGVTYAPQGITHYGVEDVSIARTLPNLVILSPSDPIEAEKMCRICV</sequence>
<organism evidence="7 8">
    <name type="scientific">Candidatus Scalindua rubra</name>
    <dbReference type="NCBI Taxonomy" id="1872076"/>
    <lineage>
        <taxon>Bacteria</taxon>
        <taxon>Pseudomonadati</taxon>
        <taxon>Planctomycetota</taxon>
        <taxon>Candidatus Brocadiia</taxon>
        <taxon>Candidatus Brocadiales</taxon>
        <taxon>Candidatus Scalinduaceae</taxon>
        <taxon>Candidatus Scalindua</taxon>
    </lineage>
</organism>
<evidence type="ECO:0000256" key="1">
    <source>
        <dbReference type="ARBA" id="ARBA00001946"/>
    </source>
</evidence>
<reference evidence="7 8" key="1">
    <citation type="submission" date="2016-07" db="EMBL/GenBank/DDBJ databases">
        <title>Draft genome of Scalindua rubra, obtained from a brine-seawater interface in the Red Sea, sheds light on salt adaptation in anammox bacteria.</title>
        <authorList>
            <person name="Speth D.R."/>
            <person name="Lagkouvardos I."/>
            <person name="Wang Y."/>
            <person name="Qian P.-Y."/>
            <person name="Dutilh B.E."/>
            <person name="Jetten M.S."/>
        </authorList>
    </citation>
    <scope>NUCLEOTIDE SEQUENCE [LARGE SCALE GENOMIC DNA]</scope>
    <source>
        <strain evidence="7">BSI-1</strain>
    </source>
</reference>
<dbReference type="GO" id="GO:0008661">
    <property type="term" value="F:1-deoxy-D-xylulose-5-phosphate synthase activity"/>
    <property type="evidence" value="ECO:0007669"/>
    <property type="project" value="InterPro"/>
</dbReference>
<keyword evidence="3" id="KW-0808">Transferase</keyword>
<dbReference type="AlphaFoldDB" id="A0A1E3X459"/>
<protein>
    <submittedName>
        <fullName evidence="7">Transketolase pyridine binding subunit</fullName>
    </submittedName>
</protein>
<dbReference type="PATRIC" id="fig|1872076.5.peg.5467"/>
<dbReference type="SMART" id="SM00861">
    <property type="entry name" value="Transket_pyr"/>
    <property type="match status" value="1"/>
</dbReference>
<evidence type="ECO:0000313" key="7">
    <source>
        <dbReference type="EMBL" id="ODS30339.1"/>
    </source>
</evidence>
<comment type="cofactor">
    <cofactor evidence="1">
        <name>Mg(2+)</name>
        <dbReference type="ChEBI" id="CHEBI:18420"/>
    </cofactor>
</comment>
<comment type="caution">
    <text evidence="7">The sequence shown here is derived from an EMBL/GenBank/DDBJ whole genome shotgun (WGS) entry which is preliminary data.</text>
</comment>
<dbReference type="Proteomes" id="UP000094056">
    <property type="component" value="Unassembled WGS sequence"/>
</dbReference>
<dbReference type="GO" id="GO:0005829">
    <property type="term" value="C:cytosol"/>
    <property type="evidence" value="ECO:0007669"/>
    <property type="project" value="TreeGrafter"/>
</dbReference>
<dbReference type="CDD" id="cd07033">
    <property type="entry name" value="TPP_PYR_DXS_TK_like"/>
    <property type="match status" value="1"/>
</dbReference>
<dbReference type="GO" id="GO:0016114">
    <property type="term" value="P:terpenoid biosynthetic process"/>
    <property type="evidence" value="ECO:0007669"/>
    <property type="project" value="InterPro"/>
</dbReference>
<dbReference type="Gene3D" id="3.40.50.970">
    <property type="match status" value="1"/>
</dbReference>
<gene>
    <name evidence="7" type="ORF">SCARUB_04556</name>
</gene>
<accession>A0A1E3X459</accession>
<evidence type="ECO:0000259" key="6">
    <source>
        <dbReference type="SMART" id="SM00861"/>
    </source>
</evidence>
<evidence type="ECO:0000256" key="2">
    <source>
        <dbReference type="ARBA" id="ARBA00011738"/>
    </source>
</evidence>
<evidence type="ECO:0000313" key="8">
    <source>
        <dbReference type="Proteomes" id="UP000094056"/>
    </source>
</evidence>
<evidence type="ECO:0000256" key="4">
    <source>
        <dbReference type="ARBA" id="ARBA00022842"/>
    </source>
</evidence>
<dbReference type="SUPFAM" id="SSF52518">
    <property type="entry name" value="Thiamin diphosphate-binding fold (THDP-binding)"/>
    <property type="match status" value="1"/>
</dbReference>
<keyword evidence="4" id="KW-0460">Magnesium</keyword>
<dbReference type="Pfam" id="PF02779">
    <property type="entry name" value="Transket_pyr"/>
    <property type="match status" value="1"/>
</dbReference>
<evidence type="ECO:0000256" key="5">
    <source>
        <dbReference type="ARBA" id="ARBA00023052"/>
    </source>
</evidence>
<dbReference type="InterPro" id="IPR005475">
    <property type="entry name" value="Transketolase-like_Pyr-bd"/>
</dbReference>
<dbReference type="GO" id="GO:0019288">
    <property type="term" value="P:isopentenyl diphosphate biosynthetic process, methylerythritol 4-phosphate pathway"/>
    <property type="evidence" value="ECO:0007669"/>
    <property type="project" value="TreeGrafter"/>
</dbReference>
<keyword evidence="5" id="KW-0786">Thiamine pyrophosphate</keyword>
<comment type="subunit">
    <text evidence="2">Homodimer.</text>
</comment>
<dbReference type="PANTHER" id="PTHR43322">
    <property type="entry name" value="1-D-DEOXYXYLULOSE 5-PHOSPHATE SYNTHASE-RELATED"/>
    <property type="match status" value="1"/>
</dbReference>
<evidence type="ECO:0000256" key="3">
    <source>
        <dbReference type="ARBA" id="ARBA00022679"/>
    </source>
</evidence>
<proteinExistence type="predicted"/>
<dbReference type="PANTHER" id="PTHR43322:SF5">
    <property type="entry name" value="1-DEOXY-D-XYLULOSE-5-PHOSPHATE SYNTHASE, CHLOROPLASTIC"/>
    <property type="match status" value="1"/>
</dbReference>
<name>A0A1E3X459_9BACT</name>
<dbReference type="InterPro" id="IPR005477">
    <property type="entry name" value="Dxylulose-5-P_synthase"/>
</dbReference>
<feature type="domain" description="Transketolase-like pyrimidine-binding" evidence="6">
    <location>
        <begin position="1"/>
        <end position="144"/>
    </location>
</feature>
<dbReference type="EMBL" id="MAYW01000241">
    <property type="protein sequence ID" value="ODS30339.1"/>
    <property type="molecule type" value="Genomic_DNA"/>
</dbReference>
<dbReference type="InterPro" id="IPR029061">
    <property type="entry name" value="THDP-binding"/>
</dbReference>